<proteinExistence type="predicted"/>
<name>A0A1F8F6N8_9BACT</name>
<dbReference type="EMBL" id="MGJP01000052">
    <property type="protein sequence ID" value="OGN08811.1"/>
    <property type="molecule type" value="Genomic_DNA"/>
</dbReference>
<dbReference type="Proteomes" id="UP000177167">
    <property type="component" value="Unassembled WGS sequence"/>
</dbReference>
<evidence type="ECO:0000313" key="1">
    <source>
        <dbReference type="EMBL" id="OGN08811.1"/>
    </source>
</evidence>
<organism evidence="1 2">
    <name type="scientific">Candidatus Yanofskybacteria bacterium RIFCSPHIGHO2_02_FULL_41_11</name>
    <dbReference type="NCBI Taxonomy" id="1802675"/>
    <lineage>
        <taxon>Bacteria</taxon>
        <taxon>Candidatus Yanofskyibacteriota</taxon>
    </lineage>
</organism>
<dbReference type="AlphaFoldDB" id="A0A1F8F6N8"/>
<sequence>MENQPTIEQEIAQLEKQIAEKRAVLGQEKAGPELPSEKETLHEVIGEKIQQSAPQYQPAPPIQPLPVTLQQDDSALSYVLPELKDKVQELVNLVFNKSLEDGIKEVVKTNNVALIDAFHDVLVDELFNVLVERKKLEKLT</sequence>
<reference evidence="1 2" key="1">
    <citation type="journal article" date="2016" name="Nat. Commun.">
        <title>Thousands of microbial genomes shed light on interconnected biogeochemical processes in an aquifer system.</title>
        <authorList>
            <person name="Anantharaman K."/>
            <person name="Brown C.T."/>
            <person name="Hug L.A."/>
            <person name="Sharon I."/>
            <person name="Castelle C.J."/>
            <person name="Probst A.J."/>
            <person name="Thomas B.C."/>
            <person name="Singh A."/>
            <person name="Wilkins M.J."/>
            <person name="Karaoz U."/>
            <person name="Brodie E.L."/>
            <person name="Williams K.H."/>
            <person name="Hubbard S.S."/>
            <person name="Banfield J.F."/>
        </authorList>
    </citation>
    <scope>NUCLEOTIDE SEQUENCE [LARGE SCALE GENOMIC DNA]</scope>
</reference>
<protein>
    <submittedName>
        <fullName evidence="1">Uncharacterized protein</fullName>
    </submittedName>
</protein>
<evidence type="ECO:0000313" key="2">
    <source>
        <dbReference type="Proteomes" id="UP000177167"/>
    </source>
</evidence>
<comment type="caution">
    <text evidence="1">The sequence shown here is derived from an EMBL/GenBank/DDBJ whole genome shotgun (WGS) entry which is preliminary data.</text>
</comment>
<accession>A0A1F8F6N8</accession>
<gene>
    <name evidence="1" type="ORF">A3J46_06460</name>
</gene>